<dbReference type="Pfam" id="PF00877">
    <property type="entry name" value="NLPC_P60"/>
    <property type="match status" value="1"/>
</dbReference>
<protein>
    <submittedName>
        <fullName evidence="9">NlpC/P60 family protein</fullName>
    </submittedName>
</protein>
<evidence type="ECO:0000256" key="7">
    <source>
        <dbReference type="SAM" id="SignalP"/>
    </source>
</evidence>
<evidence type="ECO:0000313" key="10">
    <source>
        <dbReference type="Proteomes" id="UP001432075"/>
    </source>
</evidence>
<evidence type="ECO:0000313" key="9">
    <source>
        <dbReference type="EMBL" id="WUO48951.1"/>
    </source>
</evidence>
<comment type="similarity">
    <text evidence="1">Belongs to the peptidase C40 family.</text>
</comment>
<feature type="coiled-coil region" evidence="5">
    <location>
        <begin position="157"/>
        <end position="191"/>
    </location>
</feature>
<dbReference type="InterPro" id="IPR006311">
    <property type="entry name" value="TAT_signal"/>
</dbReference>
<dbReference type="EMBL" id="CP108057">
    <property type="protein sequence ID" value="WUO48951.1"/>
    <property type="molecule type" value="Genomic_DNA"/>
</dbReference>
<dbReference type="InterPro" id="IPR051794">
    <property type="entry name" value="PG_Endopeptidase_C40"/>
</dbReference>
<dbReference type="PROSITE" id="PS51935">
    <property type="entry name" value="NLPC_P60"/>
    <property type="match status" value="1"/>
</dbReference>
<evidence type="ECO:0000256" key="1">
    <source>
        <dbReference type="ARBA" id="ARBA00007074"/>
    </source>
</evidence>
<feature type="chain" id="PRO_5046724128" evidence="7">
    <location>
        <begin position="47"/>
        <end position="354"/>
    </location>
</feature>
<dbReference type="Gene3D" id="6.10.250.3150">
    <property type="match status" value="1"/>
</dbReference>
<dbReference type="PANTHER" id="PTHR47359">
    <property type="entry name" value="PEPTIDOGLYCAN DL-ENDOPEPTIDASE CWLO"/>
    <property type="match status" value="1"/>
</dbReference>
<keyword evidence="7" id="KW-0732">Signal</keyword>
<gene>
    <name evidence="9" type="ORF">OHU17_25660</name>
</gene>
<dbReference type="PROSITE" id="PS51318">
    <property type="entry name" value="TAT"/>
    <property type="match status" value="1"/>
</dbReference>
<reference evidence="9" key="1">
    <citation type="submission" date="2022-10" db="EMBL/GenBank/DDBJ databases">
        <title>The complete genomes of actinobacterial strains from the NBC collection.</title>
        <authorList>
            <person name="Joergensen T.S."/>
            <person name="Alvarez Arevalo M."/>
            <person name="Sterndorff E.B."/>
            <person name="Faurdal D."/>
            <person name="Vuksanovic O."/>
            <person name="Mourched A.-S."/>
            <person name="Charusanti P."/>
            <person name="Shaw S."/>
            <person name="Blin K."/>
            <person name="Weber T."/>
        </authorList>
    </citation>
    <scope>NUCLEOTIDE SEQUENCE</scope>
    <source>
        <strain evidence="9">NBC_00283</strain>
    </source>
</reference>
<dbReference type="InterPro" id="IPR038765">
    <property type="entry name" value="Papain-like_cys_pep_sf"/>
</dbReference>
<dbReference type="PANTHER" id="PTHR47359:SF3">
    <property type="entry name" value="NLP_P60 DOMAIN-CONTAINING PROTEIN-RELATED"/>
    <property type="match status" value="1"/>
</dbReference>
<feature type="coiled-coil region" evidence="5">
    <location>
        <begin position="62"/>
        <end position="103"/>
    </location>
</feature>
<keyword evidence="5" id="KW-0175">Coiled coil</keyword>
<name>A0ABZ1RRG0_9ACTN</name>
<dbReference type="InterPro" id="IPR000064">
    <property type="entry name" value="NLP_P60_dom"/>
</dbReference>
<keyword evidence="2" id="KW-0645">Protease</keyword>
<dbReference type="Gene3D" id="3.90.1720.10">
    <property type="entry name" value="endopeptidase domain like (from Nostoc punctiforme)"/>
    <property type="match status" value="1"/>
</dbReference>
<dbReference type="PROSITE" id="PS51257">
    <property type="entry name" value="PROKAR_LIPOPROTEIN"/>
    <property type="match status" value="1"/>
</dbReference>
<evidence type="ECO:0000259" key="8">
    <source>
        <dbReference type="PROSITE" id="PS51935"/>
    </source>
</evidence>
<keyword evidence="4" id="KW-0788">Thiol protease</keyword>
<dbReference type="Proteomes" id="UP001432075">
    <property type="component" value="Chromosome"/>
</dbReference>
<dbReference type="RefSeq" id="WP_190031140.1">
    <property type="nucleotide sequence ID" value="NZ_BMVE01000005.1"/>
</dbReference>
<evidence type="ECO:0000256" key="6">
    <source>
        <dbReference type="SAM" id="MobiDB-lite"/>
    </source>
</evidence>
<feature type="compositionally biased region" description="Basic and acidic residues" evidence="6">
    <location>
        <begin position="213"/>
        <end position="229"/>
    </location>
</feature>
<sequence>MSSHRRPGPSGLTGLDRNTKLTAFTAAAATAAACAAVAMAGASASAAPGLPHDPPAGAHAQVDRLFEEAEQATERFNRAGERADRLRAEISRAQDAVARGQDRINTMRGLLGHFAGAQYRSGGIDPAVELMLSENPDDYLEGAAALERLTGSQARRLDALREEQRRLGLQRHEASRKLAELETLRTEAARDKRAITAKLAAARRLLSAMPAPERADFERSSRSDGRSEALPDLPAFGPSSGRAAAAVMAARSAVGRPYVWGATGPSGFDCSGLMVWSYRHAGVALPRTSQAQRHAGRRVPLSQARPGDLVTYRSDASHVAMYVGNGQVVHAPYPGARVRYDPVGMMPVSAVTRP</sequence>
<keyword evidence="3" id="KW-0378">Hydrolase</keyword>
<evidence type="ECO:0000256" key="3">
    <source>
        <dbReference type="ARBA" id="ARBA00022801"/>
    </source>
</evidence>
<keyword evidence="10" id="KW-1185">Reference proteome</keyword>
<evidence type="ECO:0000256" key="4">
    <source>
        <dbReference type="ARBA" id="ARBA00022807"/>
    </source>
</evidence>
<organism evidence="9 10">
    <name type="scientific">Streptomyces goshikiensis</name>
    <dbReference type="NCBI Taxonomy" id="1942"/>
    <lineage>
        <taxon>Bacteria</taxon>
        <taxon>Bacillati</taxon>
        <taxon>Actinomycetota</taxon>
        <taxon>Actinomycetes</taxon>
        <taxon>Kitasatosporales</taxon>
        <taxon>Streptomycetaceae</taxon>
        <taxon>Streptomyces</taxon>
    </lineage>
</organism>
<feature type="region of interest" description="Disordered" evidence="6">
    <location>
        <begin position="211"/>
        <end position="235"/>
    </location>
</feature>
<evidence type="ECO:0000256" key="5">
    <source>
        <dbReference type="SAM" id="Coils"/>
    </source>
</evidence>
<feature type="domain" description="NlpC/P60" evidence="8">
    <location>
        <begin position="240"/>
        <end position="354"/>
    </location>
</feature>
<accession>A0ABZ1RRG0</accession>
<dbReference type="SUPFAM" id="SSF54001">
    <property type="entry name" value="Cysteine proteinases"/>
    <property type="match status" value="1"/>
</dbReference>
<evidence type="ECO:0000256" key="2">
    <source>
        <dbReference type="ARBA" id="ARBA00022670"/>
    </source>
</evidence>
<proteinExistence type="inferred from homology"/>
<feature type="signal peptide" evidence="7">
    <location>
        <begin position="1"/>
        <end position="46"/>
    </location>
</feature>